<dbReference type="SMART" id="SM00305">
    <property type="entry name" value="HintC"/>
    <property type="match status" value="1"/>
</dbReference>
<dbReference type="GO" id="GO:0003972">
    <property type="term" value="F:RNA ligase (ATP) activity"/>
    <property type="evidence" value="ECO:0007669"/>
    <property type="project" value="TreeGrafter"/>
</dbReference>
<keyword evidence="9" id="KW-0068">Autocatalytic cleavage</keyword>
<dbReference type="InterPro" id="IPR027434">
    <property type="entry name" value="Homing_endonucl"/>
</dbReference>
<evidence type="ECO:0000259" key="20">
    <source>
        <dbReference type="PROSITE" id="PS50819"/>
    </source>
</evidence>
<accession>A0A2M6Z3Z2</accession>
<keyword evidence="2 19" id="KW-0436">Ligase</keyword>
<comment type="subunit">
    <text evidence="19">Monomer.</text>
</comment>
<gene>
    <name evidence="19" type="primary">rtcB</name>
    <name evidence="21" type="ORF">COS93_00835</name>
</gene>
<evidence type="ECO:0000256" key="19">
    <source>
        <dbReference type="RuleBase" id="RU371113"/>
    </source>
</evidence>
<feature type="binding site" evidence="17">
    <location>
        <position position="884"/>
    </location>
    <ligand>
        <name>GMP</name>
        <dbReference type="ChEBI" id="CHEBI:58115"/>
    </ligand>
</feature>
<evidence type="ECO:0000256" key="10">
    <source>
        <dbReference type="ARBA" id="ARBA00022886"/>
    </source>
</evidence>
<evidence type="ECO:0000313" key="22">
    <source>
        <dbReference type="Proteomes" id="UP000228777"/>
    </source>
</evidence>
<feature type="binding site" evidence="17">
    <location>
        <begin position="902"/>
        <end position="905"/>
    </location>
    <ligand>
        <name>GMP</name>
        <dbReference type="ChEBI" id="CHEBI:58115"/>
    </ligand>
</feature>
<dbReference type="GO" id="GO:0005525">
    <property type="term" value="F:GTP binding"/>
    <property type="evidence" value="ECO:0007669"/>
    <property type="project" value="UniProtKB-KW"/>
</dbReference>
<dbReference type="PANTHER" id="PTHR11118:SF1">
    <property type="entry name" value="RNA-SPLICING LIGASE RTCB HOMOLOG"/>
    <property type="match status" value="1"/>
</dbReference>
<dbReference type="GO" id="GO:0042245">
    <property type="term" value="P:RNA repair"/>
    <property type="evidence" value="ECO:0007669"/>
    <property type="project" value="UniProtKB-KW"/>
</dbReference>
<evidence type="ECO:0000313" key="21">
    <source>
        <dbReference type="EMBL" id="PIU47106.1"/>
    </source>
</evidence>
<protein>
    <recommendedName>
        <fullName evidence="19">tRNA-splicing ligase RtcB</fullName>
        <ecNumber evidence="19">6.5.1.-</ecNumber>
    </recommendedName>
</protein>
<organism evidence="21 22">
    <name type="scientific">bacterium (Candidatus Gribaldobacteria) CG07_land_8_20_14_0_80_33_18</name>
    <dbReference type="NCBI Taxonomy" id="2014272"/>
    <lineage>
        <taxon>Bacteria</taxon>
        <taxon>Candidatus Gribaldobacteria</taxon>
    </lineage>
</organism>
<dbReference type="PANTHER" id="PTHR11118">
    <property type="entry name" value="RNA-SPLICING LIGASE RTCB HOMOLOG"/>
    <property type="match status" value="1"/>
</dbReference>
<evidence type="ECO:0000256" key="13">
    <source>
        <dbReference type="ARBA" id="ARBA00023211"/>
    </source>
</evidence>
<dbReference type="GO" id="GO:0006396">
    <property type="term" value="P:RNA processing"/>
    <property type="evidence" value="ECO:0007669"/>
    <property type="project" value="InterPro"/>
</dbReference>
<dbReference type="PROSITE" id="PS50819">
    <property type="entry name" value="INTEIN_ENDONUCLEASE"/>
    <property type="match status" value="1"/>
</dbReference>
<evidence type="ECO:0000256" key="15">
    <source>
        <dbReference type="ARBA" id="ARBA00049514"/>
    </source>
</evidence>
<keyword evidence="12 17" id="KW-0342">GTP-binding</keyword>
<dbReference type="InterPro" id="IPR036025">
    <property type="entry name" value="RtcB-like_sf"/>
</dbReference>
<dbReference type="EMBL" id="PEWP01000015">
    <property type="protein sequence ID" value="PIU47106.1"/>
    <property type="molecule type" value="Genomic_DNA"/>
</dbReference>
<dbReference type="GO" id="GO:0004519">
    <property type="term" value="F:endonuclease activity"/>
    <property type="evidence" value="ECO:0007669"/>
    <property type="project" value="UniProtKB-KW"/>
</dbReference>
<evidence type="ECO:0000256" key="1">
    <source>
        <dbReference type="ARBA" id="ARBA00008071"/>
    </source>
</evidence>
<evidence type="ECO:0000256" key="4">
    <source>
        <dbReference type="ARBA" id="ARBA00022723"/>
    </source>
</evidence>
<dbReference type="GO" id="GO:0006314">
    <property type="term" value="P:intron homing"/>
    <property type="evidence" value="ECO:0007669"/>
    <property type="project" value="UniProtKB-KW"/>
</dbReference>
<dbReference type="AlphaFoldDB" id="A0A2M6Z3Z2"/>
<evidence type="ECO:0000256" key="11">
    <source>
        <dbReference type="ARBA" id="ARBA00023000"/>
    </source>
</evidence>
<keyword evidence="5 17" id="KW-0547">Nucleotide-binding</keyword>
<dbReference type="Gene3D" id="2.170.16.10">
    <property type="entry name" value="Hedgehog/Intein (Hint) domain"/>
    <property type="match status" value="1"/>
</dbReference>
<dbReference type="PROSITE" id="PS50817">
    <property type="entry name" value="INTEIN_N_TER"/>
    <property type="match status" value="1"/>
</dbReference>
<evidence type="ECO:0000256" key="6">
    <source>
        <dbReference type="ARBA" id="ARBA00022759"/>
    </source>
</evidence>
<evidence type="ECO:0000256" key="18">
    <source>
        <dbReference type="PIRSR" id="PIRSR601233-3"/>
    </source>
</evidence>
<dbReference type="NCBIfam" id="TIGR01443">
    <property type="entry name" value="intein_Cterm"/>
    <property type="match status" value="1"/>
</dbReference>
<keyword evidence="6" id="KW-0255">Endonuclease</keyword>
<dbReference type="Gene3D" id="3.90.1860.10">
    <property type="entry name" value="tRNA-splicing ligase RtcB"/>
    <property type="match status" value="2"/>
</dbReference>
<sequence>MLSKKDFVKINNYLWEIPKTYRKDMRAPARVYTSEKMLEDIFRDKSLEQLINLCCLPGIQKYGLAMPDCHEGYASPIGGVAAIRISDGIISPGMCLTKETKIFHPLGYWVPISEFQNGHLFDEITCLNFKVKKIQKTNLSRLWKLKANPSIIKVTTKTGRQVYATPDHPFYTPIGMRPLGKLNRGNTMAIYPYEGVPYKKVKDFILVTEKDIRKQWELLKQQERGKGLLQVINRLKFRNLLPLKSTSPASPVLLKIMGYLLGDGSMNFTNGRKRGRISFYGKKEDLLLLKEDLKTIGFTAFLQKRERNHTVRTIYREYQFKEIENSLSVTSSSLVLLLKALGIPIGNKVNQNFVLPVWIFKLPLWQKRLFLAAFFGAELTSPAVYKRHGFNFYASVLGINKSKKYLASGKKFLSQIAKLLNEFGVKTNKISQRKEQKNKNGQLSYRLRLIFSSQPANLINLWGKINYEYNQEKRLLANLAVSYMRSKQQFIKEKILSQRIRSRKGVINWEKRDERKLDKLIVRGGRGLSRPFVGQFPKFKEFIKNVTKGLGKSGAIWDEVSEIKKIPFKGYVYDFTVNHPDHNFVANNFVVSNCGYDINCGMKLLKSEYSEKDIKPYLDKLTTEIQKEVPSGLGRGRQIKFSIDQIDKILEGGAKRLVEQGYGEKEDIENCESEGRLEWANASAVSPHAKNRGRDQVGTLGSGNHFCELDKVEEIFDAEVAEIFGLFKDQIIIMIHCGSRGLGHQVCTDYLRTMIPAMQRYRIKVPDREFACVPFNSPEGQRYFSAMAAAANYAWANRQMIAHFIRKAWNLVLGEKASPLVALYDVAHNIIKKEKYIIDGKEMEVAVHRKGATRAFPPGHPEIPKKYQPWGQPVLIPGSMGTASYVLVGTKEGEEAFYSTCHGAGRTMSRHEAVRRISGQEVVRNLKQRGIIVKCFSMRGIAEEAPIAYKDIDEIVNIVHNAGLSKKVAKLKPLAVIKGE</sequence>
<comment type="caution">
    <text evidence="21">The sequence shown here is derived from an EMBL/GenBank/DDBJ whole genome shotgun (WGS) entry which is preliminary data.</text>
</comment>
<dbReference type="PRINTS" id="PR00379">
    <property type="entry name" value="INTEIN"/>
</dbReference>
<dbReference type="Gene3D" id="3.10.28.10">
    <property type="entry name" value="Homing endonucleases"/>
    <property type="match status" value="1"/>
</dbReference>
<feature type="binding site" evidence="17">
    <location>
        <begin position="877"/>
        <end position="880"/>
    </location>
    <ligand>
        <name>GMP</name>
        <dbReference type="ChEBI" id="CHEBI:58115"/>
    </ligand>
</feature>
<dbReference type="FunFam" id="3.90.1860.10:FF:000001">
    <property type="entry name" value="tRNA-splicing ligase RtcB homolog"/>
    <property type="match status" value="1"/>
</dbReference>
<feature type="binding site" evidence="18">
    <location>
        <position position="736"/>
    </location>
    <ligand>
        <name>Mn(2+)</name>
        <dbReference type="ChEBI" id="CHEBI:29035"/>
        <label>2</label>
    </ligand>
</feature>
<evidence type="ECO:0000256" key="2">
    <source>
        <dbReference type="ARBA" id="ARBA00022598"/>
    </source>
</evidence>
<dbReference type="InterPro" id="IPR006141">
    <property type="entry name" value="Intein_N"/>
</dbReference>
<feature type="binding site" evidence="17">
    <location>
        <position position="978"/>
    </location>
    <ligand>
        <name>GMP</name>
        <dbReference type="ChEBI" id="CHEBI:58115"/>
    </ligand>
</feature>
<feature type="binding site" evidence="17">
    <location>
        <begin position="828"/>
        <end position="829"/>
    </location>
    <ligand>
        <name>GMP</name>
        <dbReference type="ChEBI" id="CHEBI:58115"/>
    </ligand>
</feature>
<evidence type="ECO:0000256" key="12">
    <source>
        <dbReference type="ARBA" id="ARBA00023134"/>
    </source>
</evidence>
<dbReference type="SUPFAM" id="SSF103365">
    <property type="entry name" value="Hypothetical protein PH1602"/>
    <property type="match status" value="2"/>
</dbReference>
<dbReference type="PROSITE" id="PS50818">
    <property type="entry name" value="INTEIN_C_TER"/>
    <property type="match status" value="1"/>
</dbReference>
<dbReference type="InterPro" id="IPR001233">
    <property type="entry name" value="RtcB"/>
</dbReference>
<evidence type="ECO:0000256" key="8">
    <source>
        <dbReference type="ARBA" id="ARBA00022801"/>
    </source>
</evidence>
<dbReference type="SMART" id="SM00306">
    <property type="entry name" value="HintN"/>
    <property type="match status" value="1"/>
</dbReference>
<evidence type="ECO:0000256" key="7">
    <source>
        <dbReference type="ARBA" id="ARBA00022800"/>
    </source>
</evidence>
<comment type="catalytic activity">
    <reaction evidence="14">
        <text>a 3'-end 3'-phospho-ribonucleotide-RNA + a 5'-end dephospho-ribonucleoside-RNA + GTP = a ribonucleotidyl-ribonucleotide-RNA + GMP + diphosphate</text>
        <dbReference type="Rhea" id="RHEA:68076"/>
        <dbReference type="Rhea" id="RHEA-COMP:10463"/>
        <dbReference type="Rhea" id="RHEA-COMP:13936"/>
        <dbReference type="Rhea" id="RHEA-COMP:17355"/>
        <dbReference type="ChEBI" id="CHEBI:33019"/>
        <dbReference type="ChEBI" id="CHEBI:37565"/>
        <dbReference type="ChEBI" id="CHEBI:58115"/>
        <dbReference type="ChEBI" id="CHEBI:83062"/>
        <dbReference type="ChEBI" id="CHEBI:138284"/>
        <dbReference type="ChEBI" id="CHEBI:173118"/>
        <dbReference type="EC" id="6.5.1.8"/>
    </reaction>
</comment>
<feature type="domain" description="DOD-type homing endonuclease" evidence="20">
    <location>
        <begin position="256"/>
        <end position="425"/>
    </location>
</feature>
<reference evidence="22" key="1">
    <citation type="submission" date="2017-09" db="EMBL/GenBank/DDBJ databases">
        <title>Depth-based differentiation of microbial function through sediment-hosted aquifers and enrichment of novel symbionts in the deep terrestrial subsurface.</title>
        <authorList>
            <person name="Probst A.J."/>
            <person name="Ladd B."/>
            <person name="Jarett J.K."/>
            <person name="Geller-Mcgrath D.E."/>
            <person name="Sieber C.M.K."/>
            <person name="Emerson J.B."/>
            <person name="Anantharaman K."/>
            <person name="Thomas B.C."/>
            <person name="Malmstrom R."/>
            <person name="Stieglmeier M."/>
            <person name="Klingl A."/>
            <person name="Woyke T."/>
            <person name="Ryan C.M."/>
            <person name="Banfield J.F."/>
        </authorList>
    </citation>
    <scope>NUCLEOTIDE SEQUENCE [LARGE SCALE GENOMIC DNA]</scope>
</reference>
<dbReference type="GO" id="GO:0046872">
    <property type="term" value="F:metal ion binding"/>
    <property type="evidence" value="ECO:0007669"/>
    <property type="project" value="UniProtKB-UniRule"/>
</dbReference>
<dbReference type="EC" id="6.5.1.-" evidence="19"/>
<dbReference type="InterPro" id="IPR036844">
    <property type="entry name" value="Hint_dom_sf"/>
</dbReference>
<keyword evidence="10" id="KW-0404">Intron homing</keyword>
<evidence type="ECO:0000256" key="5">
    <source>
        <dbReference type="ARBA" id="ARBA00022741"/>
    </source>
</evidence>
<keyword evidence="11" id="KW-0651">Protein splicing</keyword>
<comment type="catalytic activity">
    <reaction evidence="15">
        <text>a 3'-end 2',3'-cyclophospho-ribonucleotide-RNA + a 5'-end dephospho-ribonucleoside-RNA + GTP + H2O = a ribonucleotidyl-ribonucleotide-RNA + GMP + diphosphate + H(+)</text>
        <dbReference type="Rhea" id="RHEA:68080"/>
        <dbReference type="Rhea" id="RHEA-COMP:10464"/>
        <dbReference type="Rhea" id="RHEA-COMP:13936"/>
        <dbReference type="Rhea" id="RHEA-COMP:17355"/>
        <dbReference type="ChEBI" id="CHEBI:15377"/>
        <dbReference type="ChEBI" id="CHEBI:15378"/>
        <dbReference type="ChEBI" id="CHEBI:33019"/>
        <dbReference type="ChEBI" id="CHEBI:37565"/>
        <dbReference type="ChEBI" id="CHEBI:58115"/>
        <dbReference type="ChEBI" id="CHEBI:83064"/>
        <dbReference type="ChEBI" id="CHEBI:138284"/>
        <dbReference type="ChEBI" id="CHEBI:173118"/>
        <dbReference type="EC" id="6.5.1.8"/>
    </reaction>
</comment>
<dbReference type="GO" id="GO:0016787">
    <property type="term" value="F:hydrolase activity"/>
    <property type="evidence" value="ECO:0007669"/>
    <property type="project" value="UniProtKB-KW"/>
</dbReference>
<dbReference type="InterPro" id="IPR030934">
    <property type="entry name" value="Intein_C"/>
</dbReference>
<name>A0A2M6Z3Z2_9BACT</name>
<feature type="binding site" evidence="18">
    <location>
        <position position="705"/>
    </location>
    <ligand>
        <name>Mn(2+)</name>
        <dbReference type="ChEBI" id="CHEBI:29035"/>
        <label>1</label>
    </ligand>
</feature>
<dbReference type="GO" id="GO:0170057">
    <property type="term" value="F:RNA ligase (GTP) activity"/>
    <property type="evidence" value="ECO:0007669"/>
    <property type="project" value="UniProtKB-EC"/>
</dbReference>
<comment type="similarity">
    <text evidence="1 19">Belongs to the RtcB family.</text>
</comment>
<keyword evidence="4 18" id="KW-0479">Metal-binding</keyword>
<dbReference type="CDD" id="cd00081">
    <property type="entry name" value="Hint"/>
    <property type="match status" value="2"/>
</dbReference>
<dbReference type="InterPro" id="IPR006142">
    <property type="entry name" value="INTEIN"/>
</dbReference>
<comment type="cofactor">
    <cofactor evidence="18 19">
        <name>Mn(2+)</name>
        <dbReference type="ChEBI" id="CHEBI:29035"/>
    </cofactor>
    <text evidence="18 19">Binds 2 manganese ions per subunit.</text>
</comment>
<dbReference type="SUPFAM" id="SSF51294">
    <property type="entry name" value="Hedgehog/intein (Hint) domain"/>
    <property type="match status" value="1"/>
</dbReference>
<evidence type="ECO:0000256" key="14">
    <source>
        <dbReference type="ARBA" id="ARBA00047746"/>
    </source>
</evidence>
<dbReference type="InterPro" id="IPR003587">
    <property type="entry name" value="Hint_dom_N"/>
</dbReference>
<dbReference type="GO" id="GO:0016539">
    <property type="term" value="P:intein-mediated protein splicing"/>
    <property type="evidence" value="ECO:0007669"/>
    <property type="project" value="InterPro"/>
</dbReference>
<feature type="binding site" evidence="17">
    <location>
        <begin position="704"/>
        <end position="708"/>
    </location>
    <ligand>
        <name>GMP</name>
        <dbReference type="ChEBI" id="CHEBI:58115"/>
    </ligand>
</feature>
<keyword evidence="7" id="KW-0692">RNA repair</keyword>
<keyword evidence="13 18" id="KW-0464">Manganese</keyword>
<evidence type="ECO:0000256" key="9">
    <source>
        <dbReference type="ARBA" id="ARBA00022813"/>
    </source>
</evidence>
<proteinExistence type="inferred from homology"/>
<keyword evidence="8" id="KW-0378">Hydrolase</keyword>
<evidence type="ECO:0000256" key="16">
    <source>
        <dbReference type="PIRSR" id="PIRSR601233-1"/>
    </source>
</evidence>
<evidence type="ECO:0000256" key="3">
    <source>
        <dbReference type="ARBA" id="ARBA00022722"/>
    </source>
</evidence>
<dbReference type="Pfam" id="PF01139">
    <property type="entry name" value="RtcB"/>
    <property type="match status" value="2"/>
</dbReference>
<evidence type="ECO:0000256" key="17">
    <source>
        <dbReference type="PIRSR" id="PIRSR601233-2"/>
    </source>
</evidence>
<dbReference type="Proteomes" id="UP000228777">
    <property type="component" value="Unassembled WGS sequence"/>
</dbReference>
<dbReference type="InterPro" id="IPR003586">
    <property type="entry name" value="Hint_dom_C"/>
</dbReference>
<dbReference type="NCBIfam" id="TIGR01445">
    <property type="entry name" value="intein_Nterm"/>
    <property type="match status" value="1"/>
</dbReference>
<feature type="binding site" evidence="18">
    <location>
        <position position="828"/>
    </location>
    <ligand>
        <name>Mn(2+)</name>
        <dbReference type="ChEBI" id="CHEBI:29035"/>
        <label>2</label>
    </ligand>
</feature>
<keyword evidence="3" id="KW-0540">Nuclease</keyword>
<dbReference type="InterPro" id="IPR004042">
    <property type="entry name" value="Intein_endonuc_central"/>
</dbReference>
<feature type="active site" description="GMP-histidine intermediate" evidence="16">
    <location>
        <position position="902"/>
    </location>
</feature>